<evidence type="ECO:0000256" key="3">
    <source>
        <dbReference type="ARBA" id="ARBA00022656"/>
    </source>
</evidence>
<feature type="signal peptide" evidence="5">
    <location>
        <begin position="1"/>
        <end position="19"/>
    </location>
</feature>
<sequence length="70" mass="7818">MRCLPVFIILLLLIPSAHSVIAGPKTKDDVSLASFLDNAMRPERKLCICRSGSMYCCSDFKALTFLRRPS</sequence>
<feature type="chain" id="PRO_5028509955" description="Conotoxin" evidence="5">
    <location>
        <begin position="20"/>
        <end position="70"/>
    </location>
</feature>
<name>A0A291C291_9COND</name>
<reference evidence="6" key="2">
    <citation type="submission" date="2017-07" db="EMBL/GenBank/DDBJ databases">
        <authorList>
            <person name="Sun Z.S."/>
            <person name="Albrecht U."/>
            <person name="Echele G."/>
            <person name="Lee C.C."/>
        </authorList>
    </citation>
    <scope>NUCLEOTIDE SEQUENCE</scope>
    <source>
        <strain evidence="6">T_Amz5.6</strain>
    </source>
</reference>
<keyword evidence="3 5" id="KW-0800">Toxin</keyword>
<dbReference type="AlphaFoldDB" id="A0A291C291"/>
<keyword evidence="4 5" id="KW-0732">Signal</keyword>
<dbReference type="InterPro" id="IPR031565">
    <property type="entry name" value="T-conotoxin"/>
</dbReference>
<evidence type="ECO:0000256" key="2">
    <source>
        <dbReference type="ARBA" id="ARBA00022525"/>
    </source>
</evidence>
<evidence type="ECO:0000256" key="4">
    <source>
        <dbReference type="ARBA" id="ARBA00022729"/>
    </source>
</evidence>
<protein>
    <recommendedName>
        <fullName evidence="5">Conotoxin</fullName>
    </recommendedName>
</protein>
<proteinExistence type="evidence at transcript level"/>
<organism evidence="6">
    <name type="scientific">Conus andremenezi</name>
    <dbReference type="NCBI Taxonomy" id="1077466"/>
    <lineage>
        <taxon>Eukaryota</taxon>
        <taxon>Metazoa</taxon>
        <taxon>Spiralia</taxon>
        <taxon>Lophotrochozoa</taxon>
        <taxon>Mollusca</taxon>
        <taxon>Gastropoda</taxon>
        <taxon>Caenogastropoda</taxon>
        <taxon>Neogastropoda</taxon>
        <taxon>Conoidea</taxon>
        <taxon>Conidae</taxon>
        <taxon>Conus</taxon>
        <taxon>Turriconus</taxon>
    </lineage>
</organism>
<evidence type="ECO:0000313" key="6">
    <source>
        <dbReference type="EMBL" id="ATF27564.1"/>
    </source>
</evidence>
<evidence type="ECO:0000256" key="5">
    <source>
        <dbReference type="RuleBase" id="RU367125"/>
    </source>
</evidence>
<reference evidence="6" key="1">
    <citation type="journal article" date="2017" name="Genome Biol. Evol.">
        <title>Divergence of the Venom Exogene Repertoire in Two Sister Species of Turriconus.</title>
        <authorList>
            <person name="Li Q."/>
            <person name="Barghi N."/>
            <person name="Lu A."/>
            <person name="Fedosov A.E."/>
            <person name="Bandyopadhyay P.K."/>
            <person name="Lluisma A.O."/>
            <person name="Concepcion G.P."/>
            <person name="Yandell M."/>
            <person name="Olivera B.M."/>
            <person name="Safavi-Hemami H."/>
        </authorList>
    </citation>
    <scope>NUCLEOTIDE SEQUENCE</scope>
    <source>
        <strain evidence="6">T_Amz5.6</strain>
    </source>
</reference>
<dbReference type="EMBL" id="MF576730">
    <property type="protein sequence ID" value="ATF27564.1"/>
    <property type="molecule type" value="mRNA"/>
</dbReference>
<comment type="similarity">
    <text evidence="5">Belongs to the conotoxin T superfamily.</text>
</comment>
<keyword evidence="2 5" id="KW-0964">Secreted</keyword>
<dbReference type="Pfam" id="PF16981">
    <property type="entry name" value="Chi-conotoxin"/>
    <property type="match status" value="1"/>
</dbReference>
<evidence type="ECO:0000256" key="1">
    <source>
        <dbReference type="ARBA" id="ARBA00004613"/>
    </source>
</evidence>
<dbReference type="GO" id="GO:0005576">
    <property type="term" value="C:extracellular region"/>
    <property type="evidence" value="ECO:0007669"/>
    <property type="project" value="UniProtKB-SubCell"/>
</dbReference>
<accession>A0A291C291</accession>
<dbReference type="GO" id="GO:0090729">
    <property type="term" value="F:toxin activity"/>
    <property type="evidence" value="ECO:0007669"/>
    <property type="project" value="UniProtKB-UniRule"/>
</dbReference>
<comment type="subcellular location">
    <subcellularLocation>
        <location evidence="1 5">Secreted</location>
    </subcellularLocation>
</comment>